<dbReference type="GO" id="GO:0008757">
    <property type="term" value="F:S-adenosylmethionine-dependent methyltransferase activity"/>
    <property type="evidence" value="ECO:0007669"/>
    <property type="project" value="InterPro"/>
</dbReference>
<dbReference type="PANTHER" id="PTHR44942">
    <property type="entry name" value="METHYLTRANSF_11 DOMAIN-CONTAINING PROTEIN"/>
    <property type="match status" value="1"/>
</dbReference>
<organism evidence="5 6">
    <name type="scientific">Paracoccus aminophilus JCM 7686</name>
    <dbReference type="NCBI Taxonomy" id="1367847"/>
    <lineage>
        <taxon>Bacteria</taxon>
        <taxon>Pseudomonadati</taxon>
        <taxon>Pseudomonadota</taxon>
        <taxon>Alphaproteobacteria</taxon>
        <taxon>Rhodobacterales</taxon>
        <taxon>Paracoccaceae</taxon>
        <taxon>Paracoccus</taxon>
    </lineage>
</organism>
<feature type="domain" description="Methyltransferase type 11" evidence="4">
    <location>
        <begin position="47"/>
        <end position="135"/>
    </location>
</feature>
<dbReference type="SUPFAM" id="SSF53335">
    <property type="entry name" value="S-adenosyl-L-methionine-dependent methyltransferases"/>
    <property type="match status" value="1"/>
</dbReference>
<keyword evidence="6" id="KW-1185">Reference proteome</keyword>
<proteinExistence type="inferred from homology"/>
<dbReference type="HOGENOM" id="CLU_049344_3_0_5"/>
<gene>
    <name evidence="5" type="ORF">JCM7686_3445</name>
</gene>
<dbReference type="GO" id="GO:0032259">
    <property type="term" value="P:methylation"/>
    <property type="evidence" value="ECO:0007669"/>
    <property type="project" value="UniProtKB-KW"/>
</dbReference>
<evidence type="ECO:0000256" key="3">
    <source>
        <dbReference type="ARBA" id="ARBA00022679"/>
    </source>
</evidence>
<dbReference type="InterPro" id="IPR013216">
    <property type="entry name" value="Methyltransf_11"/>
</dbReference>
<keyword evidence="3 5" id="KW-0808">Transferase</keyword>
<dbReference type="RefSeq" id="WP_020952116.1">
    <property type="nucleotide sequence ID" value="NC_022041.1"/>
</dbReference>
<dbReference type="PATRIC" id="fig|1367847.3.peg.3478"/>
<reference evidence="5 6" key="1">
    <citation type="journal article" date="2014" name="BMC Genomics">
        <title>Architecture and functions of a multipartite genome of the methylotrophic bacterium Paracoccus aminophilus JCM 7686, containing primary and secondary chromids.</title>
        <authorList>
            <person name="Dziewit L."/>
            <person name="Czarnecki J."/>
            <person name="Wibberg D."/>
            <person name="Radlinska M."/>
            <person name="Mrozek P."/>
            <person name="Szymczak M."/>
            <person name="Schluter A."/>
            <person name="Puhler A."/>
            <person name="Bartosik D."/>
        </authorList>
    </citation>
    <scope>NUCLEOTIDE SEQUENCE [LARGE SCALE GENOMIC DNA]</scope>
    <source>
        <strain evidence="5">JCM 7686</strain>
    </source>
</reference>
<dbReference type="STRING" id="1367847.JCM7686_3445"/>
<evidence type="ECO:0000259" key="4">
    <source>
        <dbReference type="Pfam" id="PF08241"/>
    </source>
</evidence>
<dbReference type="Gene3D" id="3.40.50.150">
    <property type="entry name" value="Vaccinia Virus protein VP39"/>
    <property type="match status" value="1"/>
</dbReference>
<dbReference type="Proteomes" id="UP000015480">
    <property type="component" value="Chromosome"/>
</dbReference>
<dbReference type="Pfam" id="PF08241">
    <property type="entry name" value="Methyltransf_11"/>
    <property type="match status" value="1"/>
</dbReference>
<protein>
    <submittedName>
        <fullName evidence="5">Methyltransferase</fullName>
        <ecNumber evidence="5">2.1.1.-</ecNumber>
    </submittedName>
</protein>
<dbReference type="OrthoDB" id="9765084at2"/>
<evidence type="ECO:0000313" key="6">
    <source>
        <dbReference type="Proteomes" id="UP000015480"/>
    </source>
</evidence>
<sequence>MSEIHLSAAKGYAGAAGNYVAGRPDYPVEVGDWLRDSLKLGPGRQVLDLGAGTGKFLPRLVATGATITAVEPVAAMRAEIEARFPTVTALAGTAEAIPLPDASLDAVVCAQAFHWFAHPAAVAEILRVLRPGGRLGLIWNGRDESVGWVATLSQITDAREGNTPRYKSGKWREVVPTPELPLIDTREARNFHRGTAEQVILERTRSTSFIAALPASERDEVLDEVRALIAATPELAGQAEVAFPYVTSMFTFEKVAV</sequence>
<dbReference type="CDD" id="cd02440">
    <property type="entry name" value="AdoMet_MTases"/>
    <property type="match status" value="1"/>
</dbReference>
<dbReference type="InterPro" id="IPR051052">
    <property type="entry name" value="Diverse_substrate_MTase"/>
</dbReference>
<evidence type="ECO:0000313" key="5">
    <source>
        <dbReference type="EMBL" id="AGT10480.1"/>
    </source>
</evidence>
<dbReference type="PANTHER" id="PTHR44942:SF4">
    <property type="entry name" value="METHYLTRANSFERASE TYPE 11 DOMAIN-CONTAINING PROTEIN"/>
    <property type="match status" value="1"/>
</dbReference>
<comment type="similarity">
    <text evidence="1">Belongs to the methyltransferase superfamily.</text>
</comment>
<accession>S5Y423</accession>
<evidence type="ECO:0000256" key="2">
    <source>
        <dbReference type="ARBA" id="ARBA00022603"/>
    </source>
</evidence>
<dbReference type="EC" id="2.1.1.-" evidence="5"/>
<evidence type="ECO:0000256" key="1">
    <source>
        <dbReference type="ARBA" id="ARBA00008361"/>
    </source>
</evidence>
<name>S5Y423_PARAH</name>
<dbReference type="AlphaFoldDB" id="S5Y423"/>
<dbReference type="EMBL" id="CP006650">
    <property type="protein sequence ID" value="AGT10480.1"/>
    <property type="molecule type" value="Genomic_DNA"/>
</dbReference>
<dbReference type="InterPro" id="IPR029063">
    <property type="entry name" value="SAM-dependent_MTases_sf"/>
</dbReference>
<dbReference type="KEGG" id="pami:JCM7686_3445"/>
<keyword evidence="2 5" id="KW-0489">Methyltransferase</keyword>
<dbReference type="eggNOG" id="COG2226">
    <property type="taxonomic scope" value="Bacteria"/>
</dbReference>